<accession>X0V7I2</accession>
<feature type="non-terminal residue" evidence="1">
    <location>
        <position position="1"/>
    </location>
</feature>
<dbReference type="EMBL" id="BARS01021855">
    <property type="protein sequence ID" value="GAG08443.1"/>
    <property type="molecule type" value="Genomic_DNA"/>
</dbReference>
<organism evidence="1">
    <name type="scientific">marine sediment metagenome</name>
    <dbReference type="NCBI Taxonomy" id="412755"/>
    <lineage>
        <taxon>unclassified sequences</taxon>
        <taxon>metagenomes</taxon>
        <taxon>ecological metagenomes</taxon>
    </lineage>
</organism>
<dbReference type="Gene3D" id="3.30.420.240">
    <property type="match status" value="1"/>
</dbReference>
<name>X0V7I2_9ZZZZ</name>
<sequence length="111" mass="12945">DQEFPVNPINVSERPRDKEHFALLRDELYWNMREIFRTGEIDLTQLPSHIYDRLSGELTSLKFKYNSRGQIKMESKEELKKRIGKSPDVGEALILCFAPDPPKARVMRLVG</sequence>
<dbReference type="AlphaFoldDB" id="X0V7I2"/>
<comment type="caution">
    <text evidence="1">The sequence shown here is derived from an EMBL/GenBank/DDBJ whole genome shotgun (WGS) entry which is preliminary data.</text>
</comment>
<gene>
    <name evidence="1" type="ORF">S01H1_35036</name>
</gene>
<evidence type="ECO:0000313" key="1">
    <source>
        <dbReference type="EMBL" id="GAG08443.1"/>
    </source>
</evidence>
<proteinExistence type="predicted"/>
<protein>
    <submittedName>
        <fullName evidence="1">Uncharacterized protein</fullName>
    </submittedName>
</protein>
<reference evidence="1" key="1">
    <citation type="journal article" date="2014" name="Front. Microbiol.">
        <title>High frequency of phylogenetically diverse reductive dehalogenase-homologous genes in deep subseafloor sedimentary metagenomes.</title>
        <authorList>
            <person name="Kawai M."/>
            <person name="Futagami T."/>
            <person name="Toyoda A."/>
            <person name="Takaki Y."/>
            <person name="Nishi S."/>
            <person name="Hori S."/>
            <person name="Arai W."/>
            <person name="Tsubouchi T."/>
            <person name="Morono Y."/>
            <person name="Uchiyama I."/>
            <person name="Ito T."/>
            <person name="Fujiyama A."/>
            <person name="Inagaki F."/>
            <person name="Takami H."/>
        </authorList>
    </citation>
    <scope>NUCLEOTIDE SEQUENCE</scope>
    <source>
        <strain evidence="1">Expedition CK06-06</strain>
    </source>
</reference>